<evidence type="ECO:0000313" key="1">
    <source>
        <dbReference type="EMBL" id="PLC52020.1"/>
    </source>
</evidence>
<comment type="caution">
    <text evidence="1">The sequence shown here is derived from an EMBL/GenBank/DDBJ whole genome shotgun (WGS) entry which is preliminary data.</text>
</comment>
<accession>A0A2N4UAH7</accession>
<keyword evidence="2" id="KW-1185">Reference proteome</keyword>
<organism evidence="1 2">
    <name type="scientific">Pollutimonas nitritireducens</name>
    <dbReference type="NCBI Taxonomy" id="2045209"/>
    <lineage>
        <taxon>Bacteria</taxon>
        <taxon>Pseudomonadati</taxon>
        <taxon>Pseudomonadota</taxon>
        <taxon>Betaproteobacteria</taxon>
        <taxon>Burkholderiales</taxon>
        <taxon>Alcaligenaceae</taxon>
        <taxon>Pollutimonas</taxon>
    </lineage>
</organism>
<protein>
    <submittedName>
        <fullName evidence="1">Uncharacterized protein</fullName>
    </submittedName>
</protein>
<dbReference type="AlphaFoldDB" id="A0A2N4UAH7"/>
<name>A0A2N4UAH7_9BURK</name>
<reference evidence="1 2" key="1">
    <citation type="submission" date="2017-10" db="EMBL/GenBank/DDBJ databases">
        <title>Two draft genome sequences of Pusillimonas sp. strains isolated from a nitrate- and radionuclide-contaminated groundwater in Russia.</title>
        <authorList>
            <person name="Grouzdev D.S."/>
            <person name="Tourova T.P."/>
            <person name="Goeva M.A."/>
            <person name="Babich T.L."/>
            <person name="Sokolova D.S."/>
            <person name="Abdullin R."/>
            <person name="Poltaraus A.B."/>
            <person name="Toshchakov S.V."/>
            <person name="Nazina T.N."/>
        </authorList>
    </citation>
    <scope>NUCLEOTIDE SEQUENCE [LARGE SCALE GENOMIC DNA]</scope>
    <source>
        <strain evidence="1 2">JR1/69-2-13</strain>
    </source>
</reference>
<dbReference type="Proteomes" id="UP000234328">
    <property type="component" value="Unassembled WGS sequence"/>
</dbReference>
<dbReference type="EMBL" id="PDNV01000022">
    <property type="protein sequence ID" value="PLC52020.1"/>
    <property type="molecule type" value="Genomic_DNA"/>
</dbReference>
<sequence length="233" mass="25202">MTVNRESRKSLFQPDERHVKDWTIAALMVGLKTAAWAGNLVLWDKLETLGGAAKLAPRAEWLAGEDGSIPGGIFLKAFLKQFSASGRLGCSSPPWVAKRLKSSIRNSLITSSVATGRLARKGEGQSPLIRWIRNNSKDDVISEASIYALRSKAVSTAQHKPKDRPITETVGTSIQSPRGYGKQLIRAGCCCSSKAFGCQWVSVTDMFACRRAGAWAAPSTDFIFRCLGAGADI</sequence>
<gene>
    <name evidence="1" type="ORF">CR155_20355</name>
</gene>
<proteinExistence type="predicted"/>
<evidence type="ECO:0000313" key="2">
    <source>
        <dbReference type="Proteomes" id="UP000234328"/>
    </source>
</evidence>